<dbReference type="Gene3D" id="1.10.10.10">
    <property type="entry name" value="Winged helix-like DNA-binding domain superfamily/Winged helix DNA-binding domain"/>
    <property type="match status" value="1"/>
</dbReference>
<accession>A0ABY7V4U4</accession>
<feature type="domain" description="GIY-YIG" evidence="1">
    <location>
        <begin position="4"/>
        <end position="79"/>
    </location>
</feature>
<keyword evidence="3" id="KW-1185">Reference proteome</keyword>
<dbReference type="PROSITE" id="PS50164">
    <property type="entry name" value="GIY_YIG"/>
    <property type="match status" value="1"/>
</dbReference>
<dbReference type="Gene3D" id="3.40.1440.10">
    <property type="entry name" value="GIY-YIG endonuclease"/>
    <property type="match status" value="1"/>
</dbReference>
<reference evidence="2 3" key="1">
    <citation type="submission" date="2022-12" db="EMBL/GenBank/DDBJ databases">
        <title>Genome Sequence of Deinococcus aquaticus Type Strain PB314.</title>
        <authorList>
            <person name="Albert C."/>
            <person name="Hill J."/>
            <person name="Boren L."/>
            <person name="Scholz-Ng S."/>
            <person name="Fatema N."/>
            <person name="Grosso R."/>
            <person name="Soboslay E."/>
            <person name="Tuohy J."/>
        </authorList>
    </citation>
    <scope>NUCLEOTIDE SEQUENCE [LARGE SCALE GENOMIC DNA]</scope>
    <source>
        <strain evidence="2 3">PB-314</strain>
    </source>
</reference>
<evidence type="ECO:0000259" key="1">
    <source>
        <dbReference type="PROSITE" id="PS50164"/>
    </source>
</evidence>
<proteinExistence type="predicted"/>
<dbReference type="Pfam" id="PF01541">
    <property type="entry name" value="GIY-YIG"/>
    <property type="match status" value="1"/>
</dbReference>
<evidence type="ECO:0000313" key="3">
    <source>
        <dbReference type="Proteomes" id="UP001217044"/>
    </source>
</evidence>
<organism evidence="2 3">
    <name type="scientific">Deinococcus aquaticus</name>
    <dbReference type="NCBI Taxonomy" id="328692"/>
    <lineage>
        <taxon>Bacteria</taxon>
        <taxon>Thermotogati</taxon>
        <taxon>Deinococcota</taxon>
        <taxon>Deinococci</taxon>
        <taxon>Deinococcales</taxon>
        <taxon>Deinococcaceae</taxon>
        <taxon>Deinococcus</taxon>
    </lineage>
</organism>
<protein>
    <submittedName>
        <fullName evidence="2">GIY-YIG nuclease family protein</fullName>
    </submittedName>
</protein>
<dbReference type="SUPFAM" id="SSF82771">
    <property type="entry name" value="GIY-YIG endonuclease"/>
    <property type="match status" value="1"/>
</dbReference>
<dbReference type="InterPro" id="IPR000305">
    <property type="entry name" value="GIY-YIG_endonuc"/>
</dbReference>
<gene>
    <name evidence="2" type="ORF">M8445_12455</name>
</gene>
<dbReference type="InterPro" id="IPR036388">
    <property type="entry name" value="WH-like_DNA-bd_sf"/>
</dbReference>
<dbReference type="InterPro" id="IPR035901">
    <property type="entry name" value="GIY-YIG_endonuc_sf"/>
</dbReference>
<dbReference type="RefSeq" id="WP_273990908.1">
    <property type="nucleotide sequence ID" value="NZ_BAABQT010000015.1"/>
</dbReference>
<dbReference type="EMBL" id="CP115165">
    <property type="protein sequence ID" value="WDA60145.1"/>
    <property type="molecule type" value="Genomic_DNA"/>
</dbReference>
<evidence type="ECO:0000313" key="2">
    <source>
        <dbReference type="EMBL" id="WDA60145.1"/>
    </source>
</evidence>
<dbReference type="Proteomes" id="UP001217044">
    <property type="component" value="Chromosome"/>
</dbReference>
<name>A0ABY7V4U4_9DEIO</name>
<sequence length="195" mass="22375">MIWMQNYIYGLINPETQELRYIGKTNNTVKRYQSHCRAKGNSYRDKWIRSLKDAGLMPEMVIIETCGKDWVEAEKFYIAYFKSLGCLLTNLTAGGEGCEGHKHTDQAKRIMRLKKLHKPLSQEHRESLSSAAMGKPKNYVNGKAKRCRVTKPDGEVVETLSLRKFSVDNNLNPNIMSKVARGMVKSHRGYVVEYI</sequence>